<name>A0ACC2I9J9_9PLEO</name>
<comment type="caution">
    <text evidence="1">The sequence shown here is derived from an EMBL/GenBank/DDBJ whole genome shotgun (WGS) entry which is preliminary data.</text>
</comment>
<gene>
    <name evidence="1" type="ORF">OPT61_g5640</name>
</gene>
<sequence length="448" mass="50513">MQDYYEERLRPWYRHRSQLGPASYHYFEDGHEERLLSSLQRQLVQAFRPSKYESEEDSEDENDVEKATRAHMKATLEYDKAKEKSDEANKKLEECELRVQAAARELERAKKEDFEMGRTHQAPQADSTTGQVGYVPASCHNAIASPKTKMRSHGSKNAARSDSSTNTDKSRRRSGDQKDKHHPEGENMGRSESAGHHLVEGQPSARDRHPSCDCEAGADNGEPRPSVADGLNTKVLVDGKTDDEETDRSLGGPSSPRNTQVAFILLRHYSKLREQAMESSETIPTDPCEVYKLKVVFVIEDFFDQVPELRDEGSSYKRTPRHNQKKRNGVMVRTTSFLRKIGSGTQHSPCSFLQHQLSRKIHAATDLTKATSVKESQSSCNSVLEAETLPEHVESHAGPYGVEMPLQWEFIVTVTQRSPEVEGCHEKKHCLETPRDDVVHGEGTGKTK</sequence>
<evidence type="ECO:0000313" key="1">
    <source>
        <dbReference type="EMBL" id="KAJ8111870.1"/>
    </source>
</evidence>
<dbReference type="Proteomes" id="UP001153331">
    <property type="component" value="Unassembled WGS sequence"/>
</dbReference>
<evidence type="ECO:0000313" key="2">
    <source>
        <dbReference type="Proteomes" id="UP001153331"/>
    </source>
</evidence>
<protein>
    <submittedName>
        <fullName evidence="1">Uncharacterized protein</fullName>
    </submittedName>
</protein>
<dbReference type="EMBL" id="JAPHNI010000369">
    <property type="protein sequence ID" value="KAJ8111870.1"/>
    <property type="molecule type" value="Genomic_DNA"/>
</dbReference>
<accession>A0ACC2I9J9</accession>
<keyword evidence="2" id="KW-1185">Reference proteome</keyword>
<organism evidence="1 2">
    <name type="scientific">Boeremia exigua</name>
    <dbReference type="NCBI Taxonomy" id="749465"/>
    <lineage>
        <taxon>Eukaryota</taxon>
        <taxon>Fungi</taxon>
        <taxon>Dikarya</taxon>
        <taxon>Ascomycota</taxon>
        <taxon>Pezizomycotina</taxon>
        <taxon>Dothideomycetes</taxon>
        <taxon>Pleosporomycetidae</taxon>
        <taxon>Pleosporales</taxon>
        <taxon>Pleosporineae</taxon>
        <taxon>Didymellaceae</taxon>
        <taxon>Boeremia</taxon>
    </lineage>
</organism>
<reference evidence="1" key="1">
    <citation type="submission" date="2022-11" db="EMBL/GenBank/DDBJ databases">
        <title>Genome Sequence of Boeremia exigua.</title>
        <authorList>
            <person name="Buettner E."/>
        </authorList>
    </citation>
    <scope>NUCLEOTIDE SEQUENCE</scope>
    <source>
        <strain evidence="1">CU02</strain>
    </source>
</reference>
<proteinExistence type="predicted"/>